<feature type="region of interest" description="Disordered" evidence="2">
    <location>
        <begin position="850"/>
        <end position="870"/>
    </location>
</feature>
<dbReference type="AlphaFoldDB" id="A0A811VF29"/>
<evidence type="ECO:0000313" key="9">
    <source>
        <dbReference type="Proteomes" id="UP000606786"/>
    </source>
</evidence>
<feature type="domain" description="PTHB1 C-terminal helix bundle" evidence="7">
    <location>
        <begin position="763"/>
        <end position="841"/>
    </location>
</feature>
<dbReference type="PANTHER" id="PTHR20991">
    <property type="entry name" value="PARATHYROID HORMONE-RESPONSIVE B1 GENE"/>
    <property type="match status" value="1"/>
</dbReference>
<feature type="compositionally biased region" description="Polar residues" evidence="2">
    <location>
        <begin position="925"/>
        <end position="938"/>
    </location>
</feature>
<sequence length="958" mass="107913">MSLFNVCNWWHTQCSDLEENYDVASLLCARFGLDENEKDYVVVGSHSGNLSIFYPRLEQNRRIEDGNAFRPTDLLLEVNLKLPILGIYAGRFSGGQFADERHNQLAVLHPRSVAIYKLNSIGGVAEHGSQLRLQSLADYKLKRGALALTKGSFGRVKGREFFCITHLDGTLTFHEQDGILYECQLPGNRALPVPVVYCERTDSFLRFTAGWNLECFTYQDLSHSSLNRSEFKPSWSVCIGEGIVDICVVQTKSTSASIMILGERNFISLTDDGVVDFILKLDFTPRCFYSFVIGYYWEPGARLITAIASTTGKLFIYEGANIIWAAQYKDDPPVAIQRSNLNGLAGGIVALGTTGQLRIGYLGSEPFVFKVPPVNMEDLSFTEAHKELQQLEEEIKAAVDVSDLEDIDKRAAEDVRIQFTINAETKEDAGDVLLLDVPAHVAVKELPAGTGVLKLRCKIELAELQVIFNTAEGVRCSQDTLTYVDMTAGQVETLQFDFYVDDLLHVHTTRVDVIVSFISVKGIPRVLQQSAYLPLSMFYKTRQPQKTASIKLTYNITSKTLTPKLSTFFPEFVASESESQALGLLLLCPGDEKCEEVVTIVLAKNSNRLRIQSDTLETFPMILERIIKVALDHASETSLGLKGKRTKNAINPKVKTLMANPVLPIHAILHKVDLHRETQENIHKQTLELDTLLEQFKNLQRKLQDHSEDESKETLVMQVEENYDHLIAEGDKLMEIRKLEKIQRCDLTCAISVATSLIGALHMEEKLVNVICGVLCTPIEDWIELSWEESMSPGIDMLYHYGPLNRIRNSEGVNAIETNVTHENFDYNRFRRHTLSILERIQRIAATEAKVGGEETGENNQKTVGESDSEKTVDISGLSELLEVLPNEQRSKVHMVRRSTLEAVEDDEEEDEDDLRKVGFKKEYGSQQNRSGENSEWVNENYELPTSEELFSDLGIWW</sequence>
<feature type="domain" description="PTHB1 platform" evidence="5">
    <location>
        <begin position="534"/>
        <end position="634"/>
    </location>
</feature>
<dbReference type="GO" id="GO:0060271">
    <property type="term" value="P:cilium assembly"/>
    <property type="evidence" value="ECO:0007669"/>
    <property type="project" value="TreeGrafter"/>
</dbReference>
<dbReference type="InterPro" id="IPR028074">
    <property type="entry name" value="PHTB1_GAE_dom"/>
</dbReference>
<dbReference type="Pfam" id="PF23337">
    <property type="entry name" value="PTHB1_pf"/>
    <property type="match status" value="1"/>
</dbReference>
<dbReference type="InterPro" id="IPR055362">
    <property type="entry name" value="PTHB1_pf_dom"/>
</dbReference>
<dbReference type="Pfam" id="PF14728">
    <property type="entry name" value="PTHB1_GAE"/>
    <property type="match status" value="1"/>
</dbReference>
<name>A0A811VF29_CERCA</name>
<proteinExistence type="predicted"/>
<dbReference type="InterPro" id="IPR026511">
    <property type="entry name" value="PTHB1"/>
</dbReference>
<evidence type="ECO:0000256" key="1">
    <source>
        <dbReference type="SAM" id="Coils"/>
    </source>
</evidence>
<dbReference type="OrthoDB" id="10262646at2759"/>
<feature type="domain" description="PTHB1 GAE" evidence="4">
    <location>
        <begin position="445"/>
        <end position="531"/>
    </location>
</feature>
<dbReference type="Pfam" id="PF23339">
    <property type="entry name" value="PTHB1_CtH"/>
    <property type="match status" value="1"/>
</dbReference>
<feature type="domain" description="PTHB1 hairpin" evidence="6">
    <location>
        <begin position="663"/>
        <end position="759"/>
    </location>
</feature>
<organism evidence="8 9">
    <name type="scientific">Ceratitis capitata</name>
    <name type="common">Mediterranean fruit fly</name>
    <name type="synonym">Tephritis capitata</name>
    <dbReference type="NCBI Taxonomy" id="7213"/>
    <lineage>
        <taxon>Eukaryota</taxon>
        <taxon>Metazoa</taxon>
        <taxon>Ecdysozoa</taxon>
        <taxon>Arthropoda</taxon>
        <taxon>Hexapoda</taxon>
        <taxon>Insecta</taxon>
        <taxon>Pterygota</taxon>
        <taxon>Neoptera</taxon>
        <taxon>Endopterygota</taxon>
        <taxon>Diptera</taxon>
        <taxon>Brachycera</taxon>
        <taxon>Muscomorpha</taxon>
        <taxon>Tephritoidea</taxon>
        <taxon>Tephritidae</taxon>
        <taxon>Ceratitis</taxon>
        <taxon>Ceratitis</taxon>
    </lineage>
</organism>
<dbReference type="Pfam" id="PF14727">
    <property type="entry name" value="PHTB1_N"/>
    <property type="match status" value="1"/>
</dbReference>
<comment type="caution">
    <text evidence="8">The sequence shown here is derived from an EMBL/GenBank/DDBJ whole genome shotgun (WGS) entry which is preliminary data.</text>
</comment>
<dbReference type="PANTHER" id="PTHR20991:SF0">
    <property type="entry name" value="PROTEIN PTHB1"/>
    <property type="match status" value="1"/>
</dbReference>
<evidence type="ECO:0000259" key="3">
    <source>
        <dbReference type="Pfam" id="PF14727"/>
    </source>
</evidence>
<dbReference type="Proteomes" id="UP000606786">
    <property type="component" value="Unassembled WGS sequence"/>
</dbReference>
<keyword evidence="9" id="KW-1185">Reference proteome</keyword>
<dbReference type="GO" id="GO:0016020">
    <property type="term" value="C:membrane"/>
    <property type="evidence" value="ECO:0007669"/>
    <property type="project" value="TreeGrafter"/>
</dbReference>
<dbReference type="GO" id="GO:0034464">
    <property type="term" value="C:BBSome"/>
    <property type="evidence" value="ECO:0007669"/>
    <property type="project" value="InterPro"/>
</dbReference>
<dbReference type="InterPro" id="IPR055363">
    <property type="entry name" value="PTHB1_hp_dom"/>
</dbReference>
<gene>
    <name evidence="8" type="ORF">CCAP1982_LOCUS21649</name>
</gene>
<protein>
    <submittedName>
        <fullName evidence="8">(Mediterranean fruit fly) hypothetical protein</fullName>
    </submittedName>
</protein>
<dbReference type="Pfam" id="PF23338">
    <property type="entry name" value="PTHB1_hp"/>
    <property type="match status" value="1"/>
</dbReference>
<feature type="compositionally biased region" description="Acidic residues" evidence="2">
    <location>
        <begin position="903"/>
        <end position="913"/>
    </location>
</feature>
<dbReference type="InterPro" id="IPR055364">
    <property type="entry name" value="PTHB1_CtH_dom"/>
</dbReference>
<dbReference type="InterPro" id="IPR028073">
    <property type="entry name" value="PHTB1_N_dom"/>
</dbReference>
<evidence type="ECO:0000259" key="5">
    <source>
        <dbReference type="Pfam" id="PF23337"/>
    </source>
</evidence>
<evidence type="ECO:0000259" key="6">
    <source>
        <dbReference type="Pfam" id="PF23338"/>
    </source>
</evidence>
<feature type="region of interest" description="Disordered" evidence="2">
    <location>
        <begin position="903"/>
        <end position="943"/>
    </location>
</feature>
<evidence type="ECO:0000313" key="8">
    <source>
        <dbReference type="EMBL" id="CAD7013594.1"/>
    </source>
</evidence>
<reference evidence="8" key="1">
    <citation type="submission" date="2020-11" db="EMBL/GenBank/DDBJ databases">
        <authorList>
            <person name="Whitehead M."/>
        </authorList>
    </citation>
    <scope>NUCLEOTIDE SEQUENCE</scope>
    <source>
        <strain evidence="8">EGII</strain>
    </source>
</reference>
<accession>A0A811VF29</accession>
<evidence type="ECO:0000259" key="7">
    <source>
        <dbReference type="Pfam" id="PF23339"/>
    </source>
</evidence>
<dbReference type="EMBL" id="CAJHJT010000056">
    <property type="protein sequence ID" value="CAD7013594.1"/>
    <property type="molecule type" value="Genomic_DNA"/>
</dbReference>
<evidence type="ECO:0000256" key="2">
    <source>
        <dbReference type="SAM" id="MobiDB-lite"/>
    </source>
</evidence>
<feature type="domain" description="PTHB1 N-terminal" evidence="3">
    <location>
        <begin position="1"/>
        <end position="366"/>
    </location>
</feature>
<feature type="compositionally biased region" description="Basic and acidic residues" evidence="2">
    <location>
        <begin position="914"/>
        <end position="924"/>
    </location>
</feature>
<keyword evidence="1" id="KW-0175">Coiled coil</keyword>
<evidence type="ECO:0000259" key="4">
    <source>
        <dbReference type="Pfam" id="PF14728"/>
    </source>
</evidence>
<feature type="coiled-coil region" evidence="1">
    <location>
        <begin position="675"/>
        <end position="709"/>
    </location>
</feature>